<feature type="region of interest" description="Disordered" evidence="1">
    <location>
        <begin position="131"/>
        <end position="166"/>
    </location>
</feature>
<dbReference type="eggNOG" id="ENOG502SA5G">
    <property type="taxonomic scope" value="Eukaryota"/>
</dbReference>
<name>W2SF13_CYPE1</name>
<feature type="compositionally biased region" description="Basic and acidic residues" evidence="1">
    <location>
        <begin position="138"/>
        <end position="153"/>
    </location>
</feature>
<dbReference type="VEuPathDB" id="FungiDB:HMPREF1541_01416"/>
<dbReference type="Proteomes" id="UP000030752">
    <property type="component" value="Unassembled WGS sequence"/>
</dbReference>
<dbReference type="RefSeq" id="XP_008711937.1">
    <property type="nucleotide sequence ID" value="XM_008713715.1"/>
</dbReference>
<evidence type="ECO:0000256" key="1">
    <source>
        <dbReference type="SAM" id="MobiDB-lite"/>
    </source>
</evidence>
<gene>
    <name evidence="3" type="ORF">HMPREF1541_01416</name>
</gene>
<dbReference type="EMBL" id="KB822711">
    <property type="protein sequence ID" value="ETN47225.1"/>
    <property type="molecule type" value="Genomic_DNA"/>
</dbReference>
<keyword evidence="2" id="KW-0812">Transmembrane</keyword>
<keyword evidence="2" id="KW-0472">Membrane</keyword>
<protein>
    <submittedName>
        <fullName evidence="3">Uncharacterized protein</fullName>
    </submittedName>
</protein>
<dbReference type="OrthoDB" id="3597994at2759"/>
<sequence>MAPSRGAPIDDSSDDVAIQQQGNTALINARRNFKYLIDPGAADRPARLRTRAFLRTFRYITQFIFWRIVRWAKYAAVGAIAAAIGATAFGGAVTGVAWIAAPPTIGASIIAATVWGVGKYAARKLHKRWQRSGGDAGEAARELQEQHPLKREGTMGQETGPQAIPW</sequence>
<proteinExistence type="predicted"/>
<evidence type="ECO:0000256" key="2">
    <source>
        <dbReference type="SAM" id="Phobius"/>
    </source>
</evidence>
<feature type="transmembrane region" description="Helical" evidence="2">
    <location>
        <begin position="105"/>
        <end position="122"/>
    </location>
</feature>
<keyword evidence="2" id="KW-1133">Transmembrane helix</keyword>
<evidence type="ECO:0000313" key="4">
    <source>
        <dbReference type="Proteomes" id="UP000030752"/>
    </source>
</evidence>
<dbReference type="AlphaFoldDB" id="W2SF13"/>
<feature type="transmembrane region" description="Helical" evidence="2">
    <location>
        <begin position="74"/>
        <end position="99"/>
    </location>
</feature>
<dbReference type="GeneID" id="19968755"/>
<organism evidence="3 4">
    <name type="scientific">Cyphellophora europaea (strain CBS 101466)</name>
    <name type="common">Phialophora europaea</name>
    <dbReference type="NCBI Taxonomy" id="1220924"/>
    <lineage>
        <taxon>Eukaryota</taxon>
        <taxon>Fungi</taxon>
        <taxon>Dikarya</taxon>
        <taxon>Ascomycota</taxon>
        <taxon>Pezizomycotina</taxon>
        <taxon>Eurotiomycetes</taxon>
        <taxon>Chaetothyriomycetidae</taxon>
        <taxon>Chaetothyriales</taxon>
        <taxon>Cyphellophoraceae</taxon>
        <taxon>Cyphellophora</taxon>
    </lineage>
</organism>
<dbReference type="STRING" id="1220924.W2SF13"/>
<reference evidence="3 4" key="1">
    <citation type="submission" date="2013-03" db="EMBL/GenBank/DDBJ databases">
        <title>The Genome Sequence of Phialophora europaea CBS 101466.</title>
        <authorList>
            <consortium name="The Broad Institute Genomics Platform"/>
            <person name="Cuomo C."/>
            <person name="de Hoog S."/>
            <person name="Gorbushina A."/>
            <person name="Walker B."/>
            <person name="Young S.K."/>
            <person name="Zeng Q."/>
            <person name="Gargeya S."/>
            <person name="Fitzgerald M."/>
            <person name="Haas B."/>
            <person name="Abouelleil A."/>
            <person name="Allen A.W."/>
            <person name="Alvarado L."/>
            <person name="Arachchi H.M."/>
            <person name="Berlin A.M."/>
            <person name="Chapman S.B."/>
            <person name="Gainer-Dewar J."/>
            <person name="Goldberg J."/>
            <person name="Griggs A."/>
            <person name="Gujja S."/>
            <person name="Hansen M."/>
            <person name="Howarth C."/>
            <person name="Imamovic A."/>
            <person name="Ireland A."/>
            <person name="Larimer J."/>
            <person name="McCowan C."/>
            <person name="Murphy C."/>
            <person name="Pearson M."/>
            <person name="Poon T.W."/>
            <person name="Priest M."/>
            <person name="Roberts A."/>
            <person name="Saif S."/>
            <person name="Shea T."/>
            <person name="Sisk P."/>
            <person name="Sykes S."/>
            <person name="Wortman J."/>
            <person name="Nusbaum C."/>
            <person name="Birren B."/>
        </authorList>
    </citation>
    <scope>NUCLEOTIDE SEQUENCE [LARGE SCALE GENOMIC DNA]</scope>
    <source>
        <strain evidence="3 4">CBS 101466</strain>
    </source>
</reference>
<dbReference type="HOGENOM" id="CLU_131612_1_0_1"/>
<accession>W2SF13</accession>
<dbReference type="InParanoid" id="W2SF13"/>
<evidence type="ECO:0000313" key="3">
    <source>
        <dbReference type="EMBL" id="ETN47225.1"/>
    </source>
</evidence>
<keyword evidence="4" id="KW-1185">Reference proteome</keyword>